<name>A0A7J5B7I7_9MICO</name>
<dbReference type="GO" id="GO:0016747">
    <property type="term" value="F:acyltransferase activity, transferring groups other than amino-acyl groups"/>
    <property type="evidence" value="ECO:0007669"/>
    <property type="project" value="InterPro"/>
</dbReference>
<feature type="transmembrane region" description="Helical" evidence="1">
    <location>
        <begin position="87"/>
        <end position="109"/>
    </location>
</feature>
<dbReference type="OrthoDB" id="3404679at2"/>
<dbReference type="InterPro" id="IPR043968">
    <property type="entry name" value="SGNH"/>
</dbReference>
<feature type="transmembrane region" description="Helical" evidence="1">
    <location>
        <begin position="240"/>
        <end position="259"/>
    </location>
</feature>
<feature type="transmembrane region" description="Helical" evidence="1">
    <location>
        <begin position="382"/>
        <end position="402"/>
    </location>
</feature>
<evidence type="ECO:0000313" key="5">
    <source>
        <dbReference type="Proteomes" id="UP000490386"/>
    </source>
</evidence>
<organism evidence="4 5">
    <name type="scientific">Pseudoclavibacter terrae</name>
    <dbReference type="NCBI Taxonomy" id="1530195"/>
    <lineage>
        <taxon>Bacteria</taxon>
        <taxon>Bacillati</taxon>
        <taxon>Actinomycetota</taxon>
        <taxon>Actinomycetes</taxon>
        <taxon>Micrococcales</taxon>
        <taxon>Microbacteriaceae</taxon>
        <taxon>Pseudoclavibacter</taxon>
    </lineage>
</organism>
<dbReference type="Proteomes" id="UP000490386">
    <property type="component" value="Unassembled WGS sequence"/>
</dbReference>
<dbReference type="GO" id="GO:0009103">
    <property type="term" value="P:lipopolysaccharide biosynthetic process"/>
    <property type="evidence" value="ECO:0007669"/>
    <property type="project" value="TreeGrafter"/>
</dbReference>
<feature type="transmembrane region" description="Helical" evidence="1">
    <location>
        <begin position="48"/>
        <end position="66"/>
    </location>
</feature>
<keyword evidence="5" id="KW-1185">Reference proteome</keyword>
<feature type="transmembrane region" description="Helical" evidence="1">
    <location>
        <begin position="296"/>
        <end position="315"/>
    </location>
</feature>
<feature type="domain" description="SGNH" evidence="3">
    <location>
        <begin position="467"/>
        <end position="692"/>
    </location>
</feature>
<feature type="transmembrane region" description="Helical" evidence="1">
    <location>
        <begin position="213"/>
        <end position="233"/>
    </location>
</feature>
<feature type="transmembrane region" description="Helical" evidence="1">
    <location>
        <begin position="159"/>
        <end position="177"/>
    </location>
</feature>
<dbReference type="InterPro" id="IPR002656">
    <property type="entry name" value="Acyl_transf_3_dom"/>
</dbReference>
<dbReference type="EMBL" id="WBJX01000001">
    <property type="protein sequence ID" value="KAB1639310.1"/>
    <property type="molecule type" value="Genomic_DNA"/>
</dbReference>
<keyword evidence="1" id="KW-0472">Membrane</keyword>
<feature type="transmembrane region" description="Helical" evidence="1">
    <location>
        <begin position="184"/>
        <end position="201"/>
    </location>
</feature>
<accession>A0A7J5B7I7</accession>
<keyword evidence="1" id="KW-1133">Transmembrane helix</keyword>
<keyword evidence="4" id="KW-0012">Acyltransferase</keyword>
<dbReference type="PANTHER" id="PTHR23028">
    <property type="entry name" value="ACETYLTRANSFERASE"/>
    <property type="match status" value="1"/>
</dbReference>
<dbReference type="RefSeq" id="WP_151422303.1">
    <property type="nucleotide sequence ID" value="NZ_WBJX01000001.1"/>
</dbReference>
<dbReference type="InterPro" id="IPR050879">
    <property type="entry name" value="Acyltransferase_3"/>
</dbReference>
<proteinExistence type="predicted"/>
<sequence length="701" mass="75371">MSVRAERPTSASARPAPNRYRTDIQGLRAIASLLVASFHIWFGTVSGGVDLFFVLGGFLLATTLVGELERRGSIRAWQYVKRTATRLFPMAGLVLIVVAVVLLLTAPALSFQRNVTDLFAAATYWENWRLAGDATDYIAAGHDKSAVQHFWAMSVQGQATLILLGFVLVLGAVAKLAKWPVRRVAVAGFALLTAASLAYALNGVAVDPVPTYYSTWARLWEFGIGAVAALVITRIHVPKMLRAILGSLGLALVLSAGLLPSSWPYPGLIALYPVGGALLVLIAGASGEPAGGNRLLTWRPLVWLGGFSYGLYLWSWPILKLFVEVFPDRAEPVSFFDGLLLLAVSIAIAWATSRGLKLLGRIRNPLAQIDATAPKWKPNPRLITSITVPLVALVAFVGVQIAPQVHEDAIEAIELAPAVDNPDELSAVIADAIADPTVPDGRLLTGAEARSEEWELDDCVSVASDEAVDRCVYGSPDAEREVWIVGDSQAVTWAPGFREALGEDTKLQLMGLSMCPFTSGAGLDSIDHYRETCEGHNSWVVEQATERLPDVVVVTYGAWWVGDGYEELGDDVGADLGRGSSDYVRALTDLGIEVVWLDSVPPTQALDECMEASTVSEAARACETPFGEERQQRVDELATEMGESGADVVPTTAWFCDIDLASCPSVVAGTPVHSDPTHIGRQYSLYLSKVIADRVLAPHGF</sequence>
<evidence type="ECO:0000259" key="2">
    <source>
        <dbReference type="Pfam" id="PF01757"/>
    </source>
</evidence>
<keyword evidence="4" id="KW-0808">Transferase</keyword>
<dbReference type="Pfam" id="PF19040">
    <property type="entry name" value="SGNH"/>
    <property type="match status" value="1"/>
</dbReference>
<feature type="transmembrane region" description="Helical" evidence="1">
    <location>
        <begin position="26"/>
        <end position="42"/>
    </location>
</feature>
<dbReference type="PANTHER" id="PTHR23028:SF53">
    <property type="entry name" value="ACYL_TRANSF_3 DOMAIN-CONTAINING PROTEIN"/>
    <property type="match status" value="1"/>
</dbReference>
<evidence type="ECO:0000256" key="1">
    <source>
        <dbReference type="SAM" id="Phobius"/>
    </source>
</evidence>
<comment type="caution">
    <text evidence="4">The sequence shown here is derived from an EMBL/GenBank/DDBJ whole genome shotgun (WGS) entry which is preliminary data.</text>
</comment>
<dbReference type="Pfam" id="PF01757">
    <property type="entry name" value="Acyl_transf_3"/>
    <property type="match status" value="1"/>
</dbReference>
<reference evidence="4 5" key="1">
    <citation type="submission" date="2019-09" db="EMBL/GenBank/DDBJ databases">
        <title>Phylogeny of genus Pseudoclavibacter and closely related genus.</title>
        <authorList>
            <person name="Li Y."/>
        </authorList>
    </citation>
    <scope>NUCLEOTIDE SEQUENCE [LARGE SCALE GENOMIC DNA]</scope>
    <source>
        <strain evidence="4 5">THG-MD12</strain>
    </source>
</reference>
<protein>
    <submittedName>
        <fullName evidence="4">Acyltransferase</fullName>
    </submittedName>
</protein>
<dbReference type="AlphaFoldDB" id="A0A7J5B7I7"/>
<keyword evidence="1" id="KW-0812">Transmembrane</keyword>
<dbReference type="GO" id="GO:0016020">
    <property type="term" value="C:membrane"/>
    <property type="evidence" value="ECO:0007669"/>
    <property type="project" value="TreeGrafter"/>
</dbReference>
<gene>
    <name evidence="4" type="ORF">F8O03_02945</name>
</gene>
<feature type="transmembrane region" description="Helical" evidence="1">
    <location>
        <begin position="335"/>
        <end position="353"/>
    </location>
</feature>
<feature type="transmembrane region" description="Helical" evidence="1">
    <location>
        <begin position="265"/>
        <end position="284"/>
    </location>
</feature>
<feature type="domain" description="Acyltransferase 3" evidence="2">
    <location>
        <begin position="23"/>
        <end position="353"/>
    </location>
</feature>
<evidence type="ECO:0000259" key="3">
    <source>
        <dbReference type="Pfam" id="PF19040"/>
    </source>
</evidence>
<evidence type="ECO:0000313" key="4">
    <source>
        <dbReference type="EMBL" id="KAB1639310.1"/>
    </source>
</evidence>